<evidence type="ECO:0008006" key="3">
    <source>
        <dbReference type="Google" id="ProtNLM"/>
    </source>
</evidence>
<dbReference type="Proteomes" id="UP001497444">
    <property type="component" value="Chromosome 17"/>
</dbReference>
<sequence>MPEVGPRDEFANRSAAVPHFGRRKSWRTNGLRFREENGRWVVDRRPQGYKKKLSLGSYKKKKDALIAIDFCNFQTLKQPAHEDFNYNCSPDFFSNLPRLRMDFQSLDPKCPDDAHCHYSREMRERIDQLIRQDEEVHWTGWKYCIPKDNGNASGPSFPQMNFPPLDTIPKLDIIPESYTDICQHVLEEPHLADSEGPSRSYIIPESYTDIRQCVLEEPHLADFEGPSIIPESCTGHQHVLEEPHSADSEGPSRLYIFPESYTDIHQHVLEELCLPDSEGPRGLLSNQWEAVVHSLPSHVERYELADLIPGLPIETGAFLLGTVHLHPERQ</sequence>
<gene>
    <name evidence="1" type="ORF">CSSPJE1EN1_LOCUS10989</name>
</gene>
<organism evidence="1 2">
    <name type="scientific">Sphagnum jensenii</name>
    <dbReference type="NCBI Taxonomy" id="128206"/>
    <lineage>
        <taxon>Eukaryota</taxon>
        <taxon>Viridiplantae</taxon>
        <taxon>Streptophyta</taxon>
        <taxon>Embryophyta</taxon>
        <taxon>Bryophyta</taxon>
        <taxon>Sphagnophytina</taxon>
        <taxon>Sphagnopsida</taxon>
        <taxon>Sphagnales</taxon>
        <taxon>Sphagnaceae</taxon>
        <taxon>Sphagnum</taxon>
    </lineage>
</organism>
<evidence type="ECO:0000313" key="1">
    <source>
        <dbReference type="EMBL" id="CAK9265511.1"/>
    </source>
</evidence>
<protein>
    <recommendedName>
        <fullName evidence="3">AP2/ERF domain-containing protein</fullName>
    </recommendedName>
</protein>
<dbReference type="EMBL" id="OZ020112">
    <property type="protein sequence ID" value="CAK9265511.1"/>
    <property type="molecule type" value="Genomic_DNA"/>
</dbReference>
<evidence type="ECO:0000313" key="2">
    <source>
        <dbReference type="Proteomes" id="UP001497444"/>
    </source>
</evidence>
<proteinExistence type="predicted"/>
<keyword evidence="2" id="KW-1185">Reference proteome</keyword>
<reference evidence="1" key="1">
    <citation type="submission" date="2024-02" db="EMBL/GenBank/DDBJ databases">
        <authorList>
            <consortium name="ELIXIR-Norway"/>
            <consortium name="Elixir Norway"/>
        </authorList>
    </citation>
    <scope>NUCLEOTIDE SEQUENCE</scope>
</reference>
<name>A0ABP0WI06_9BRYO</name>
<accession>A0ABP0WI06</accession>